<keyword evidence="6" id="KW-0134">Cell wall</keyword>
<evidence type="ECO:0000256" key="11">
    <source>
        <dbReference type="ARBA" id="ARBA00023180"/>
    </source>
</evidence>
<evidence type="ECO:0000256" key="12">
    <source>
        <dbReference type="ARBA" id="ARBA00023316"/>
    </source>
</evidence>
<comment type="similarity">
    <text evidence="3">In the N-terminal section; belongs to the PMEI family.</text>
</comment>
<proteinExistence type="inferred from homology"/>
<dbReference type="Pfam" id="PF01095">
    <property type="entry name" value="Pectinesterase"/>
    <property type="match status" value="1"/>
</dbReference>
<dbReference type="SUPFAM" id="SSF51126">
    <property type="entry name" value="Pectin lyase-like"/>
    <property type="match status" value="1"/>
</dbReference>
<dbReference type="InterPro" id="IPR012334">
    <property type="entry name" value="Pectin_lyas_fold"/>
</dbReference>
<dbReference type="GO" id="GO:0030599">
    <property type="term" value="F:pectinesterase activity"/>
    <property type="evidence" value="ECO:0007669"/>
    <property type="project" value="UniProtKB-EC"/>
</dbReference>
<evidence type="ECO:0000313" key="18">
    <source>
        <dbReference type="Proteomes" id="UP000826271"/>
    </source>
</evidence>
<keyword evidence="9" id="KW-0063">Aspartyl esterase</keyword>
<keyword evidence="11" id="KW-0325">Glycoprotein</keyword>
<keyword evidence="10" id="KW-1015">Disulfide bond</keyword>
<comment type="subcellular location">
    <subcellularLocation>
        <location evidence="1">Secreted</location>
        <location evidence="1">Cell wall</location>
    </subcellularLocation>
</comment>
<dbReference type="AlphaFoldDB" id="A0AAV6XLH4"/>
<evidence type="ECO:0000256" key="3">
    <source>
        <dbReference type="ARBA" id="ARBA00006027"/>
    </source>
</evidence>
<evidence type="ECO:0000256" key="5">
    <source>
        <dbReference type="ARBA" id="ARBA00013229"/>
    </source>
</evidence>
<dbReference type="Gene3D" id="1.20.140.40">
    <property type="entry name" value="Invertase/pectin methylesterase inhibitor family protein"/>
    <property type="match status" value="1"/>
</dbReference>
<comment type="function">
    <text evidence="14">Acts in the modification of cell walls via demethylesterification of cell wall pectin.</text>
</comment>
<dbReference type="GO" id="GO:0042545">
    <property type="term" value="P:cell wall modification"/>
    <property type="evidence" value="ECO:0007669"/>
    <property type="project" value="InterPro"/>
</dbReference>
<comment type="pathway">
    <text evidence="2">Glycan metabolism; pectin degradation; 2-dehydro-3-deoxy-D-gluconate from pectin: step 1/5.</text>
</comment>
<accession>A0AAV6XLH4</accession>
<dbReference type="EMBL" id="WHWC01000004">
    <property type="protein sequence ID" value="KAG8383801.1"/>
    <property type="molecule type" value="Genomic_DNA"/>
</dbReference>
<dbReference type="CDD" id="cd15798">
    <property type="entry name" value="PMEI-like_3"/>
    <property type="match status" value="1"/>
</dbReference>
<dbReference type="SUPFAM" id="SSF101148">
    <property type="entry name" value="Plant invertase/pectin methylesterase inhibitor"/>
    <property type="match status" value="1"/>
</dbReference>
<sequence length="544" mass="59251">MAAASSLSLTILSVLLLFFFFLSLSSASRHHKPSCQQHSNNNIHEACKASRDPPTCQAWLSNSSHVPPNATVLQVIQSVLGFTSQNIGKGRSMVQDILSSSAGNQNRSNAAKNCLNSLRYSDYRINLVDEALPRGELKDARAWMSAALAYQYDCWSALKYVNDTSLVVKTMTFFNSTLIGGSSNALGMIANYDVFGGKTGSWGPVRTERDGFWEPVTGPSGSMGGVPSGLKADVMVCKSGGGCNYKTVQEAVNSAPDNARPGKRFVIWIRAGVYDEMVRVPLEKKNVVFIGDGMGKTVITGSKNVGQPGVSTYNSATVGVLGDGFMANNLTIQNTAGPDAHQAVAFVSDSDRSIIQNCEFIGNQDTLYAHSLRQYYKSCRIQGNVDFIFGNSAAFFQDCLILVAPRQLNPEKGEKNAVTAHGRIDPAQSTGFVFQNSVINGTEAYMALYYSNPKVHKTFLGRPWKQYSRTVFIRCTLEALITTDGWLPWDGDFALNTLYYGESGNTGKGANTSNRVSWSSQIPVEHVASYSVQNFIQGDRWIHA</sequence>
<dbReference type="FunFam" id="2.160.20.10:FF:000029">
    <property type="entry name" value="Pectinesterase 4"/>
    <property type="match status" value="1"/>
</dbReference>
<dbReference type="InterPro" id="IPR035513">
    <property type="entry name" value="Invertase/methylesterase_inhib"/>
</dbReference>
<evidence type="ECO:0000256" key="7">
    <source>
        <dbReference type="ARBA" id="ARBA00022525"/>
    </source>
</evidence>
<evidence type="ECO:0000256" key="4">
    <source>
        <dbReference type="ARBA" id="ARBA00007786"/>
    </source>
</evidence>
<dbReference type="Gene3D" id="2.160.20.10">
    <property type="entry name" value="Single-stranded right-handed beta-helix, Pectin lyase-like"/>
    <property type="match status" value="1"/>
</dbReference>
<dbReference type="InterPro" id="IPR006501">
    <property type="entry name" value="Pectinesterase_inhib_dom"/>
</dbReference>
<gene>
    <name evidence="17" type="ORF">BUALT_Bualt04G0051400</name>
</gene>
<dbReference type="InterPro" id="IPR000070">
    <property type="entry name" value="Pectinesterase_cat"/>
</dbReference>
<evidence type="ECO:0000256" key="6">
    <source>
        <dbReference type="ARBA" id="ARBA00022512"/>
    </source>
</evidence>
<dbReference type="Proteomes" id="UP000826271">
    <property type="component" value="Unassembled WGS sequence"/>
</dbReference>
<evidence type="ECO:0000256" key="14">
    <source>
        <dbReference type="ARBA" id="ARBA00057335"/>
    </source>
</evidence>
<evidence type="ECO:0000256" key="2">
    <source>
        <dbReference type="ARBA" id="ARBA00005184"/>
    </source>
</evidence>
<dbReference type="GO" id="GO:0004857">
    <property type="term" value="F:enzyme inhibitor activity"/>
    <property type="evidence" value="ECO:0007669"/>
    <property type="project" value="InterPro"/>
</dbReference>
<dbReference type="PANTHER" id="PTHR31707">
    <property type="entry name" value="PECTINESTERASE"/>
    <property type="match status" value="1"/>
</dbReference>
<dbReference type="InterPro" id="IPR011050">
    <property type="entry name" value="Pectin_lyase_fold/virulence"/>
</dbReference>
<keyword evidence="8" id="KW-0378">Hydrolase</keyword>
<dbReference type="NCBIfam" id="TIGR01614">
    <property type="entry name" value="PME_inhib"/>
    <property type="match status" value="1"/>
</dbReference>
<evidence type="ECO:0000256" key="8">
    <source>
        <dbReference type="ARBA" id="ARBA00022801"/>
    </source>
</evidence>
<dbReference type="FunFam" id="1.20.140.40:FF:000021">
    <property type="entry name" value="Probable pectinesterase/pectinesterase inhibitor 51"/>
    <property type="match status" value="1"/>
</dbReference>
<feature type="domain" description="Pectinesterase inhibitor" evidence="16">
    <location>
        <begin position="38"/>
        <end position="188"/>
    </location>
</feature>
<comment type="similarity">
    <text evidence="4">In the C-terminal section; belongs to the pectinesterase family.</text>
</comment>
<name>A0AAV6XLH4_9LAMI</name>
<dbReference type="Pfam" id="PF04043">
    <property type="entry name" value="PMEI"/>
    <property type="match status" value="1"/>
</dbReference>
<evidence type="ECO:0000256" key="9">
    <source>
        <dbReference type="ARBA" id="ARBA00023085"/>
    </source>
</evidence>
<evidence type="ECO:0000256" key="13">
    <source>
        <dbReference type="ARBA" id="ARBA00047928"/>
    </source>
</evidence>
<feature type="signal peptide" evidence="15">
    <location>
        <begin position="1"/>
        <end position="27"/>
    </location>
</feature>
<evidence type="ECO:0000256" key="10">
    <source>
        <dbReference type="ARBA" id="ARBA00023157"/>
    </source>
</evidence>
<dbReference type="SMART" id="SM00856">
    <property type="entry name" value="PMEI"/>
    <property type="match status" value="1"/>
</dbReference>
<dbReference type="EC" id="3.1.1.11" evidence="5"/>
<keyword evidence="12" id="KW-0961">Cell wall biogenesis/degradation</keyword>
<protein>
    <recommendedName>
        <fullName evidence="5">pectinesterase</fullName>
        <ecNumber evidence="5">3.1.1.11</ecNumber>
    </recommendedName>
</protein>
<keyword evidence="15" id="KW-0732">Signal</keyword>
<keyword evidence="18" id="KW-1185">Reference proteome</keyword>
<evidence type="ECO:0000256" key="1">
    <source>
        <dbReference type="ARBA" id="ARBA00004191"/>
    </source>
</evidence>
<feature type="chain" id="PRO_5043540756" description="pectinesterase" evidence="15">
    <location>
        <begin position="28"/>
        <end position="544"/>
    </location>
</feature>
<comment type="catalytic activity">
    <reaction evidence="13">
        <text>[(1-&gt;4)-alpha-D-galacturonosyl methyl ester](n) + n H2O = [(1-&gt;4)-alpha-D-galacturonosyl](n) + n methanol + n H(+)</text>
        <dbReference type="Rhea" id="RHEA:22380"/>
        <dbReference type="Rhea" id="RHEA-COMP:14570"/>
        <dbReference type="Rhea" id="RHEA-COMP:14573"/>
        <dbReference type="ChEBI" id="CHEBI:15377"/>
        <dbReference type="ChEBI" id="CHEBI:15378"/>
        <dbReference type="ChEBI" id="CHEBI:17790"/>
        <dbReference type="ChEBI" id="CHEBI:140522"/>
        <dbReference type="ChEBI" id="CHEBI:140523"/>
        <dbReference type="EC" id="3.1.1.11"/>
    </reaction>
</comment>
<evidence type="ECO:0000256" key="15">
    <source>
        <dbReference type="SAM" id="SignalP"/>
    </source>
</evidence>
<evidence type="ECO:0000259" key="16">
    <source>
        <dbReference type="SMART" id="SM00856"/>
    </source>
</evidence>
<reference evidence="17" key="1">
    <citation type="submission" date="2019-10" db="EMBL/GenBank/DDBJ databases">
        <authorList>
            <person name="Zhang R."/>
            <person name="Pan Y."/>
            <person name="Wang J."/>
            <person name="Ma R."/>
            <person name="Yu S."/>
        </authorList>
    </citation>
    <scope>NUCLEOTIDE SEQUENCE</scope>
    <source>
        <strain evidence="17">LA-IB0</strain>
        <tissue evidence="17">Leaf</tissue>
    </source>
</reference>
<organism evidence="17 18">
    <name type="scientific">Buddleja alternifolia</name>
    <dbReference type="NCBI Taxonomy" id="168488"/>
    <lineage>
        <taxon>Eukaryota</taxon>
        <taxon>Viridiplantae</taxon>
        <taxon>Streptophyta</taxon>
        <taxon>Embryophyta</taxon>
        <taxon>Tracheophyta</taxon>
        <taxon>Spermatophyta</taxon>
        <taxon>Magnoliopsida</taxon>
        <taxon>eudicotyledons</taxon>
        <taxon>Gunneridae</taxon>
        <taxon>Pentapetalae</taxon>
        <taxon>asterids</taxon>
        <taxon>lamiids</taxon>
        <taxon>Lamiales</taxon>
        <taxon>Scrophulariaceae</taxon>
        <taxon>Buddlejeae</taxon>
        <taxon>Buddleja</taxon>
    </lineage>
</organism>
<keyword evidence="7" id="KW-0964">Secreted</keyword>
<comment type="caution">
    <text evidence="17">The sequence shown here is derived from an EMBL/GenBank/DDBJ whole genome shotgun (WGS) entry which is preliminary data.</text>
</comment>
<evidence type="ECO:0000313" key="17">
    <source>
        <dbReference type="EMBL" id="KAG8383801.1"/>
    </source>
</evidence>